<gene>
    <name evidence="1" type="ORF">MCOR_22290</name>
</gene>
<protein>
    <submittedName>
        <fullName evidence="1">Uncharacterized protein</fullName>
    </submittedName>
</protein>
<accession>A0A6J8BWX0</accession>
<dbReference type="EMBL" id="CACVKT020003932">
    <property type="protein sequence ID" value="CAC5386897.1"/>
    <property type="molecule type" value="Genomic_DNA"/>
</dbReference>
<name>A0A6J8BWX0_MYTCO</name>
<organism evidence="1 2">
    <name type="scientific">Mytilus coruscus</name>
    <name type="common">Sea mussel</name>
    <dbReference type="NCBI Taxonomy" id="42192"/>
    <lineage>
        <taxon>Eukaryota</taxon>
        <taxon>Metazoa</taxon>
        <taxon>Spiralia</taxon>
        <taxon>Lophotrochozoa</taxon>
        <taxon>Mollusca</taxon>
        <taxon>Bivalvia</taxon>
        <taxon>Autobranchia</taxon>
        <taxon>Pteriomorphia</taxon>
        <taxon>Mytilida</taxon>
        <taxon>Mytiloidea</taxon>
        <taxon>Mytilidae</taxon>
        <taxon>Mytilinae</taxon>
        <taxon>Mytilus</taxon>
    </lineage>
</organism>
<reference evidence="1 2" key="1">
    <citation type="submission" date="2020-06" db="EMBL/GenBank/DDBJ databases">
        <authorList>
            <person name="Li R."/>
            <person name="Bekaert M."/>
        </authorList>
    </citation>
    <scope>NUCLEOTIDE SEQUENCE [LARGE SCALE GENOMIC DNA]</scope>
    <source>
        <strain evidence="2">wild</strain>
    </source>
</reference>
<sequence length="199" mass="22597">MGDAKAVALQISSEPLQTTENHGNVLYTAYLMSKGKKITSNHGGWCKDASTENGGQHLTDKTFIPYLSSFLKDKTVGSFGDGPGAYRREIMKLQHVQVAEHIPQEFESVYLDNIFRHAKEGIILSWTVPGQGGLQHVNKKPLEYVIQIMEKNGFVRDDNLSKKLKNTATFPWLKRNINVYQRTNYSTFGSERRLVQWFS</sequence>
<dbReference type="Proteomes" id="UP000507470">
    <property type="component" value="Unassembled WGS sequence"/>
</dbReference>
<proteinExistence type="predicted"/>
<dbReference type="AlphaFoldDB" id="A0A6J8BWX0"/>
<evidence type="ECO:0000313" key="2">
    <source>
        <dbReference type="Proteomes" id="UP000507470"/>
    </source>
</evidence>
<evidence type="ECO:0000313" key="1">
    <source>
        <dbReference type="EMBL" id="CAC5386897.1"/>
    </source>
</evidence>
<dbReference type="OrthoDB" id="406773at2759"/>
<keyword evidence="2" id="KW-1185">Reference proteome</keyword>